<evidence type="ECO:0000313" key="2">
    <source>
        <dbReference type="EnsemblPlants" id="Solyc01g011095.1.1"/>
    </source>
</evidence>
<organism evidence="2">
    <name type="scientific">Solanum lycopersicum</name>
    <name type="common">Tomato</name>
    <name type="synonym">Lycopersicon esculentum</name>
    <dbReference type="NCBI Taxonomy" id="4081"/>
    <lineage>
        <taxon>Eukaryota</taxon>
        <taxon>Viridiplantae</taxon>
        <taxon>Streptophyta</taxon>
        <taxon>Embryophyta</taxon>
        <taxon>Tracheophyta</taxon>
        <taxon>Spermatophyta</taxon>
        <taxon>Magnoliopsida</taxon>
        <taxon>eudicotyledons</taxon>
        <taxon>Gunneridae</taxon>
        <taxon>Pentapetalae</taxon>
        <taxon>asterids</taxon>
        <taxon>lamiids</taxon>
        <taxon>Solanales</taxon>
        <taxon>Solanaceae</taxon>
        <taxon>Solanoideae</taxon>
        <taxon>Solaneae</taxon>
        <taxon>Solanum</taxon>
        <taxon>Solanum subgen. Lycopersicon</taxon>
    </lineage>
</organism>
<evidence type="ECO:0000256" key="1">
    <source>
        <dbReference type="SAM" id="Phobius"/>
    </source>
</evidence>
<keyword evidence="3" id="KW-1185">Reference proteome</keyword>
<keyword evidence="1" id="KW-0472">Membrane</keyword>
<keyword evidence="1" id="KW-1133">Transmembrane helix</keyword>
<dbReference type="Gramene" id="Solyc01g011095.1.1">
    <property type="protein sequence ID" value="Solyc01g011095.1.1"/>
    <property type="gene ID" value="Solyc01g011095.1"/>
</dbReference>
<dbReference type="Proteomes" id="UP000004994">
    <property type="component" value="Chromosome 1"/>
</dbReference>
<proteinExistence type="predicted"/>
<dbReference type="AlphaFoldDB" id="A0A3Q7EAH9"/>
<evidence type="ECO:0000313" key="3">
    <source>
        <dbReference type="Proteomes" id="UP000004994"/>
    </source>
</evidence>
<dbReference type="PANTHER" id="PTHR34277:SF26">
    <property type="entry name" value="CLE25"/>
    <property type="match status" value="1"/>
</dbReference>
<accession>A0A3Q7EAH9</accession>
<reference evidence="2" key="1">
    <citation type="journal article" date="2012" name="Nature">
        <title>The tomato genome sequence provides insights into fleshy fruit evolution.</title>
        <authorList>
            <consortium name="Tomato Genome Consortium"/>
        </authorList>
    </citation>
    <scope>NUCLEOTIDE SEQUENCE [LARGE SCALE GENOMIC DNA]</scope>
    <source>
        <strain evidence="2">cv. Heinz 1706</strain>
    </source>
</reference>
<dbReference type="InterPro" id="IPR039316">
    <property type="entry name" value="CLE25/26"/>
</dbReference>
<protein>
    <submittedName>
        <fullName evidence="2">Uncharacterized protein</fullName>
    </submittedName>
</protein>
<dbReference type="InParanoid" id="A0A3Q7EAH9"/>
<keyword evidence="1" id="KW-0812">Transmembrane</keyword>
<dbReference type="EnsemblPlants" id="Solyc01g011095.1.1">
    <property type="protein sequence ID" value="Solyc01g011095.1.1"/>
    <property type="gene ID" value="Solyc01g011095.1"/>
</dbReference>
<sequence length="167" mass="18952">MDSSSDRIRLYKRLWGSIVLLLVVWLLLVSVLENRATKIMKKQRTNSIHSKMNLNFMSIKRRVPNGPDPIHNSATVLEPFTISLRVDIDLEWLFSLLKIHLGVDTSPITLARSHYSKVQYLAKRLTPLGVDCLAGRPRLIITLASWACEEASLSPPRPAAARFPHLF</sequence>
<reference evidence="2" key="2">
    <citation type="submission" date="2019-01" db="UniProtKB">
        <authorList>
            <consortium name="EnsemblPlants"/>
        </authorList>
    </citation>
    <scope>IDENTIFICATION</scope>
    <source>
        <strain evidence="2">cv. Heinz 1706</strain>
    </source>
</reference>
<name>A0A3Q7EAH9_SOLLC</name>
<dbReference type="PANTHER" id="PTHR34277">
    <property type="entry name" value="CLAVATA3/ESR (CLE)-RELATED PROTEIN 26"/>
    <property type="match status" value="1"/>
</dbReference>
<feature type="transmembrane region" description="Helical" evidence="1">
    <location>
        <begin position="14"/>
        <end position="32"/>
    </location>
</feature>